<reference evidence="2 3" key="1">
    <citation type="submission" date="2017-09" db="EMBL/GenBank/DDBJ databases">
        <authorList>
            <consortium name="International Durum Wheat Genome Sequencing Consortium (IDWGSC)"/>
            <person name="Milanesi L."/>
        </authorList>
    </citation>
    <scope>NUCLEOTIDE SEQUENCE [LARGE SCALE GENOMIC DNA]</scope>
    <source>
        <strain evidence="3">cv. Svevo</strain>
    </source>
</reference>
<feature type="region of interest" description="Disordered" evidence="1">
    <location>
        <begin position="91"/>
        <end position="147"/>
    </location>
</feature>
<organism evidence="2 3">
    <name type="scientific">Triticum turgidum subsp. durum</name>
    <name type="common">Durum wheat</name>
    <name type="synonym">Triticum durum</name>
    <dbReference type="NCBI Taxonomy" id="4567"/>
    <lineage>
        <taxon>Eukaryota</taxon>
        <taxon>Viridiplantae</taxon>
        <taxon>Streptophyta</taxon>
        <taxon>Embryophyta</taxon>
        <taxon>Tracheophyta</taxon>
        <taxon>Spermatophyta</taxon>
        <taxon>Magnoliopsida</taxon>
        <taxon>Liliopsida</taxon>
        <taxon>Poales</taxon>
        <taxon>Poaceae</taxon>
        <taxon>BOP clade</taxon>
        <taxon>Pooideae</taxon>
        <taxon>Triticodae</taxon>
        <taxon>Triticeae</taxon>
        <taxon>Triticinae</taxon>
        <taxon>Triticum</taxon>
    </lineage>
</organism>
<dbReference type="EMBL" id="LT934115">
    <property type="protein sequence ID" value="VAH68722.1"/>
    <property type="molecule type" value="Genomic_DNA"/>
</dbReference>
<dbReference type="AlphaFoldDB" id="A0A9R0RXL9"/>
<dbReference type="Gramene" id="TRITD3Av1G259990.1">
    <property type="protein sequence ID" value="TRITD3Av1G259990.1"/>
    <property type="gene ID" value="TRITD3Av1G259990"/>
</dbReference>
<evidence type="ECO:0000256" key="1">
    <source>
        <dbReference type="SAM" id="MobiDB-lite"/>
    </source>
</evidence>
<accession>A0A9R0RXL9</accession>
<keyword evidence="3" id="KW-1185">Reference proteome</keyword>
<gene>
    <name evidence="2" type="ORF">TRITD_3Av1G259990</name>
</gene>
<protein>
    <submittedName>
        <fullName evidence="2">Uncharacterized protein</fullName>
    </submittedName>
</protein>
<feature type="compositionally biased region" description="Basic and acidic residues" evidence="1">
    <location>
        <begin position="104"/>
        <end position="113"/>
    </location>
</feature>
<feature type="compositionally biased region" description="Basic residues" evidence="1">
    <location>
        <begin position="114"/>
        <end position="123"/>
    </location>
</feature>
<sequence>MKTRTEIMISRIYTTKTISMLLHSSKGNSQDAISSHNCVLPWILSLEIVLKCVVSCGRYDPQLHRLSERRQLSARARVSEQRTAAILEQAAAAHEVEAGSEESTELRPPETRARATRKPRPARWNRTPPSWAQPCRASPTRSSSRPMRVHLAKINF</sequence>
<evidence type="ECO:0000313" key="2">
    <source>
        <dbReference type="EMBL" id="VAH68722.1"/>
    </source>
</evidence>
<name>A0A9R0RXL9_TRITD</name>
<proteinExistence type="predicted"/>
<evidence type="ECO:0000313" key="3">
    <source>
        <dbReference type="Proteomes" id="UP000324705"/>
    </source>
</evidence>
<dbReference type="Proteomes" id="UP000324705">
    <property type="component" value="Chromosome 3A"/>
</dbReference>